<accession>A0A2S8FGK3</accession>
<keyword evidence="1" id="KW-1133">Transmembrane helix</keyword>
<evidence type="ECO:0000313" key="3">
    <source>
        <dbReference type="Proteomes" id="UP000240009"/>
    </source>
</evidence>
<dbReference type="OrthoDB" id="281776at2"/>
<sequence length="99" mass="10617">MKQKAWAIHFVYAGIFLLLAGGQMYAVESYQLTPSATKFLAHNVGPGPDTPRGALNHLMVNSGADVRETIRPPGWISWAALSAGTVMAVHGGMLIARKK</sequence>
<keyword evidence="1" id="KW-0812">Transmembrane</keyword>
<keyword evidence="1" id="KW-0472">Membrane</keyword>
<dbReference type="EMBL" id="PUIA01000037">
    <property type="protein sequence ID" value="PQO31299.1"/>
    <property type="molecule type" value="Genomic_DNA"/>
</dbReference>
<evidence type="ECO:0000256" key="1">
    <source>
        <dbReference type="SAM" id="Phobius"/>
    </source>
</evidence>
<dbReference type="AlphaFoldDB" id="A0A2S8FGK3"/>
<name>A0A2S8FGK3_9BACT</name>
<proteinExistence type="predicted"/>
<feature type="transmembrane region" description="Helical" evidence="1">
    <location>
        <begin position="75"/>
        <end position="96"/>
    </location>
</feature>
<feature type="transmembrane region" description="Helical" evidence="1">
    <location>
        <begin position="7"/>
        <end position="26"/>
    </location>
</feature>
<gene>
    <name evidence="2" type="ORF">C5Y96_13230</name>
</gene>
<organism evidence="2 3">
    <name type="scientific">Blastopirellula marina</name>
    <dbReference type="NCBI Taxonomy" id="124"/>
    <lineage>
        <taxon>Bacteria</taxon>
        <taxon>Pseudomonadati</taxon>
        <taxon>Planctomycetota</taxon>
        <taxon>Planctomycetia</taxon>
        <taxon>Pirellulales</taxon>
        <taxon>Pirellulaceae</taxon>
        <taxon>Blastopirellula</taxon>
    </lineage>
</organism>
<evidence type="ECO:0000313" key="2">
    <source>
        <dbReference type="EMBL" id="PQO31299.1"/>
    </source>
</evidence>
<dbReference type="Proteomes" id="UP000240009">
    <property type="component" value="Unassembled WGS sequence"/>
</dbReference>
<comment type="caution">
    <text evidence="2">The sequence shown here is derived from an EMBL/GenBank/DDBJ whole genome shotgun (WGS) entry which is preliminary data.</text>
</comment>
<dbReference type="RefSeq" id="WP_105354018.1">
    <property type="nucleotide sequence ID" value="NZ_PUIA01000037.1"/>
</dbReference>
<protein>
    <submittedName>
        <fullName evidence="2">Uncharacterized protein</fullName>
    </submittedName>
</protein>
<reference evidence="2 3" key="1">
    <citation type="submission" date="2018-02" db="EMBL/GenBank/DDBJ databases">
        <title>Comparative genomes isolates from brazilian mangrove.</title>
        <authorList>
            <person name="Araujo J.E."/>
            <person name="Taketani R.G."/>
            <person name="Silva M.C.P."/>
            <person name="Loureco M.V."/>
            <person name="Andreote F.D."/>
        </authorList>
    </citation>
    <scope>NUCLEOTIDE SEQUENCE [LARGE SCALE GENOMIC DNA]</scope>
    <source>
        <strain evidence="2 3">HEX-2 MGV</strain>
    </source>
</reference>